<dbReference type="Proteomes" id="UP000182015">
    <property type="component" value="Unassembled WGS sequence"/>
</dbReference>
<dbReference type="EMBL" id="LZDD01000001">
    <property type="protein sequence ID" value="OJF72256.1"/>
    <property type="molecule type" value="Genomic_DNA"/>
</dbReference>
<reference evidence="7" key="1">
    <citation type="submission" date="2016-06" db="EMBL/GenBank/DDBJ databases">
        <authorList>
            <person name="de Vries S.P.W."/>
            <person name="Hadjirin N.F."/>
            <person name="Lay E.M."/>
            <person name="Zadoks R.N."/>
            <person name="Peacock S.J."/>
            <person name="Parkhill J."/>
            <person name="Grant A.J."/>
            <person name="Mcdougall S."/>
            <person name="Holmes M.A."/>
        </authorList>
    </citation>
    <scope>NUCLEOTIDE SEQUENCE [LARGE SCALE GENOMIC DNA]</scope>
    <source>
        <strain evidence="7">NZ1587</strain>
    </source>
</reference>
<comment type="similarity">
    <text evidence="2">Belongs to the DadA oxidoreductase family.</text>
</comment>
<dbReference type="GO" id="GO:0005737">
    <property type="term" value="C:cytoplasm"/>
    <property type="evidence" value="ECO:0007669"/>
    <property type="project" value="TreeGrafter"/>
</dbReference>
<dbReference type="RefSeq" id="WP_071792910.1">
    <property type="nucleotide sequence ID" value="NZ_LZDD01000001.1"/>
</dbReference>
<evidence type="ECO:0000256" key="3">
    <source>
        <dbReference type="ARBA" id="ARBA00022630"/>
    </source>
</evidence>
<keyword evidence="4" id="KW-0560">Oxidoreductase</keyword>
<evidence type="ECO:0000259" key="5">
    <source>
        <dbReference type="Pfam" id="PF01266"/>
    </source>
</evidence>
<dbReference type="SUPFAM" id="SSF54373">
    <property type="entry name" value="FAD-linked reductases, C-terminal domain"/>
    <property type="match status" value="1"/>
</dbReference>
<evidence type="ECO:0000313" key="7">
    <source>
        <dbReference type="Proteomes" id="UP000182015"/>
    </source>
</evidence>
<evidence type="ECO:0000313" key="6">
    <source>
        <dbReference type="EMBL" id="OJF72256.1"/>
    </source>
</evidence>
<protein>
    <submittedName>
        <fullName evidence="6">FAD-dependent oxidoreductase</fullName>
    </submittedName>
</protein>
<proteinExistence type="inferred from homology"/>
<name>A0A1L8MNF2_9STRE</name>
<dbReference type="Pfam" id="PF01266">
    <property type="entry name" value="DAO"/>
    <property type="match status" value="1"/>
</dbReference>
<accession>A0A1L8MNF2</accession>
<comment type="cofactor">
    <cofactor evidence="1">
        <name>FAD</name>
        <dbReference type="ChEBI" id="CHEBI:57692"/>
    </cofactor>
</comment>
<sequence>MKIAIIGAGIVGSTLAFYLHQNGLEDVTIYDYGQGQATKAAAGIICPWFSKRRNQAWYQMANKGADFYQKLVSDFKAQGQSTDFYQQNGVYLLKKNDSKLEELFEIAQARLESSPIIGELRIFEKTEVLEIFPGLEGFERVLYASGAARVDGSDLCQSLLAATPYPILKEKVSLKLSEGKYQIKGQSYDQVFLTSGAWLGQILKPLGYQVDIRPQKGQLLDYQLQYLNTDQLPVVMPEGEIDLIPFFAGKLSIGASHENDKGFDLTEDERVLRTLAESAQTYYPAIADSKPSSVRIGTRAYTSDFSPFFGQVPGQKGLYAASGLGSSGLTIGPLIAYELVNLFLGQETILKTSDYPIENYVWQGLK</sequence>
<dbReference type="PANTHER" id="PTHR13847">
    <property type="entry name" value="SARCOSINE DEHYDROGENASE-RELATED"/>
    <property type="match status" value="1"/>
</dbReference>
<dbReference type="OrthoDB" id="9805337at2"/>
<dbReference type="PANTHER" id="PTHR13847:SF286">
    <property type="entry name" value="D-AMINO ACID DEHYDROGENASE"/>
    <property type="match status" value="1"/>
</dbReference>
<evidence type="ECO:0000256" key="4">
    <source>
        <dbReference type="ARBA" id="ARBA00023002"/>
    </source>
</evidence>
<dbReference type="GO" id="GO:0016491">
    <property type="term" value="F:oxidoreductase activity"/>
    <property type="evidence" value="ECO:0007669"/>
    <property type="project" value="UniProtKB-KW"/>
</dbReference>
<dbReference type="InterPro" id="IPR006076">
    <property type="entry name" value="FAD-dep_OxRdtase"/>
</dbReference>
<dbReference type="STRING" id="1856638.A9Q68_01555"/>
<dbReference type="SUPFAM" id="SSF51905">
    <property type="entry name" value="FAD/NAD(P)-binding domain"/>
    <property type="match status" value="1"/>
</dbReference>
<evidence type="ECO:0000256" key="1">
    <source>
        <dbReference type="ARBA" id="ARBA00001974"/>
    </source>
</evidence>
<dbReference type="Gene3D" id="3.30.9.10">
    <property type="entry name" value="D-Amino Acid Oxidase, subunit A, domain 2"/>
    <property type="match status" value="2"/>
</dbReference>
<evidence type="ECO:0000256" key="2">
    <source>
        <dbReference type="ARBA" id="ARBA00009410"/>
    </source>
</evidence>
<feature type="domain" description="FAD dependent oxidoreductase" evidence="5">
    <location>
        <begin position="2"/>
        <end position="341"/>
    </location>
</feature>
<organism evidence="6 7">
    <name type="scientific">Streptococcus bovimastitidis</name>
    <dbReference type="NCBI Taxonomy" id="1856638"/>
    <lineage>
        <taxon>Bacteria</taxon>
        <taxon>Bacillati</taxon>
        <taxon>Bacillota</taxon>
        <taxon>Bacilli</taxon>
        <taxon>Lactobacillales</taxon>
        <taxon>Streptococcaceae</taxon>
        <taxon>Streptococcus</taxon>
    </lineage>
</organism>
<dbReference type="Gene3D" id="3.50.50.60">
    <property type="entry name" value="FAD/NAD(P)-binding domain"/>
    <property type="match status" value="2"/>
</dbReference>
<comment type="caution">
    <text evidence="6">The sequence shown here is derived from an EMBL/GenBank/DDBJ whole genome shotgun (WGS) entry which is preliminary data.</text>
</comment>
<dbReference type="InterPro" id="IPR036188">
    <property type="entry name" value="FAD/NAD-bd_sf"/>
</dbReference>
<keyword evidence="7" id="KW-1185">Reference proteome</keyword>
<keyword evidence="3" id="KW-0285">Flavoprotein</keyword>
<gene>
    <name evidence="6" type="ORF">A9Q68_01555</name>
</gene>
<dbReference type="AlphaFoldDB" id="A0A1L8MNF2"/>